<dbReference type="AlphaFoldDB" id="A0AA37TCW5"/>
<dbReference type="Pfam" id="PF16157">
    <property type="entry name" value="DUF4865"/>
    <property type="match status" value="1"/>
</dbReference>
<name>A0AA37TCW5_9HYPH</name>
<dbReference type="Proteomes" id="UP001157440">
    <property type="component" value="Unassembled WGS sequence"/>
</dbReference>
<gene>
    <name evidence="1" type="ORF">GCM10007890_15450</name>
</gene>
<evidence type="ECO:0000313" key="2">
    <source>
        <dbReference type="Proteomes" id="UP001157440"/>
    </source>
</evidence>
<keyword evidence="2" id="KW-1185">Reference proteome</keyword>
<dbReference type="RefSeq" id="WP_238194722.1">
    <property type="nucleotide sequence ID" value="NZ_BPQZ01000002.1"/>
</dbReference>
<dbReference type="InterPro" id="IPR032349">
    <property type="entry name" value="DUF4865"/>
</dbReference>
<sequence>MLIARYRHRLPADYDMNRIRARVAERAPAWDVMPGLVLKAVTIEERGRGGATNAYSSLYLWQDASAAAAFLAAPAFRAVVDSFGRPRVETWLPSAVDFGPAATALFLSEESRLVALEEDLATLSETERTRGRAIAGEPGILGTLVGLDPEGWRLTRFTLRSEPAAGTPAVAIAHLARPGLAAARGR</sequence>
<protein>
    <recommendedName>
        <fullName evidence="3">DUF4865 domain-containing protein</fullName>
    </recommendedName>
</protein>
<organism evidence="1 2">
    <name type="scientific">Methylobacterium tardum</name>
    <dbReference type="NCBI Taxonomy" id="374432"/>
    <lineage>
        <taxon>Bacteria</taxon>
        <taxon>Pseudomonadati</taxon>
        <taxon>Pseudomonadota</taxon>
        <taxon>Alphaproteobacteria</taxon>
        <taxon>Hyphomicrobiales</taxon>
        <taxon>Methylobacteriaceae</taxon>
        <taxon>Methylobacterium</taxon>
    </lineage>
</organism>
<reference evidence="2" key="1">
    <citation type="journal article" date="2019" name="Int. J. Syst. Evol. Microbiol.">
        <title>The Global Catalogue of Microorganisms (GCM) 10K type strain sequencing project: providing services to taxonomists for standard genome sequencing and annotation.</title>
        <authorList>
            <consortium name="The Broad Institute Genomics Platform"/>
            <consortium name="The Broad Institute Genome Sequencing Center for Infectious Disease"/>
            <person name="Wu L."/>
            <person name="Ma J."/>
        </authorList>
    </citation>
    <scope>NUCLEOTIDE SEQUENCE [LARGE SCALE GENOMIC DNA]</scope>
    <source>
        <strain evidence="2">NBRC 103632</strain>
    </source>
</reference>
<evidence type="ECO:0008006" key="3">
    <source>
        <dbReference type="Google" id="ProtNLM"/>
    </source>
</evidence>
<dbReference type="EMBL" id="BSPL01000011">
    <property type="protein sequence ID" value="GLS69532.1"/>
    <property type="molecule type" value="Genomic_DNA"/>
</dbReference>
<comment type="caution">
    <text evidence="1">The sequence shown here is derived from an EMBL/GenBank/DDBJ whole genome shotgun (WGS) entry which is preliminary data.</text>
</comment>
<evidence type="ECO:0000313" key="1">
    <source>
        <dbReference type="EMBL" id="GLS69532.1"/>
    </source>
</evidence>
<proteinExistence type="predicted"/>
<accession>A0AA37TCW5</accession>
<dbReference type="Gene3D" id="3.30.70.100">
    <property type="match status" value="1"/>
</dbReference>